<reference evidence="1 2" key="1">
    <citation type="journal article" date="2018" name="Sci. Rep.">
        <title>Genomic signatures of local adaptation to the degree of environmental predictability in rotifers.</title>
        <authorList>
            <person name="Franch-Gras L."/>
            <person name="Hahn C."/>
            <person name="Garcia-Roger E.M."/>
            <person name="Carmona M.J."/>
            <person name="Serra M."/>
            <person name="Gomez A."/>
        </authorList>
    </citation>
    <scope>NUCLEOTIDE SEQUENCE [LARGE SCALE GENOMIC DNA]</scope>
    <source>
        <strain evidence="1">HYR1</strain>
    </source>
</reference>
<keyword evidence="2" id="KW-1185">Reference proteome</keyword>
<gene>
    <name evidence="1" type="ORF">BpHYR1_032486</name>
</gene>
<accession>A0A3M7QLR3</accession>
<evidence type="ECO:0000313" key="1">
    <source>
        <dbReference type="EMBL" id="RNA11935.1"/>
    </source>
</evidence>
<proteinExistence type="predicted"/>
<protein>
    <submittedName>
        <fullName evidence="1">Uncharacterized protein</fullName>
    </submittedName>
</protein>
<evidence type="ECO:0000313" key="2">
    <source>
        <dbReference type="Proteomes" id="UP000276133"/>
    </source>
</evidence>
<dbReference type="Proteomes" id="UP000276133">
    <property type="component" value="Unassembled WGS sequence"/>
</dbReference>
<dbReference type="AlphaFoldDB" id="A0A3M7QLR3"/>
<name>A0A3M7QLR3_BRAPC</name>
<sequence>MLGTVQTAIDAAKNFLNHEQDRLDGRLEFRDLLKRTSKNFSLNFLPLVLSDRQSGPPFKGWPYIWPYIWPSVFDLAGQLRGPNF</sequence>
<dbReference type="EMBL" id="REGN01005811">
    <property type="protein sequence ID" value="RNA11935.1"/>
    <property type="molecule type" value="Genomic_DNA"/>
</dbReference>
<comment type="caution">
    <text evidence="1">The sequence shown here is derived from an EMBL/GenBank/DDBJ whole genome shotgun (WGS) entry which is preliminary data.</text>
</comment>
<organism evidence="1 2">
    <name type="scientific">Brachionus plicatilis</name>
    <name type="common">Marine rotifer</name>
    <name type="synonym">Brachionus muelleri</name>
    <dbReference type="NCBI Taxonomy" id="10195"/>
    <lineage>
        <taxon>Eukaryota</taxon>
        <taxon>Metazoa</taxon>
        <taxon>Spiralia</taxon>
        <taxon>Gnathifera</taxon>
        <taxon>Rotifera</taxon>
        <taxon>Eurotatoria</taxon>
        <taxon>Monogononta</taxon>
        <taxon>Pseudotrocha</taxon>
        <taxon>Ploima</taxon>
        <taxon>Brachionidae</taxon>
        <taxon>Brachionus</taxon>
    </lineage>
</organism>